<comment type="caution">
    <text evidence="3">The sequence shown here is derived from an EMBL/GenBank/DDBJ whole genome shotgun (WGS) entry which is preliminary data.</text>
</comment>
<evidence type="ECO:0000259" key="2">
    <source>
        <dbReference type="PROSITE" id="PS50853"/>
    </source>
</evidence>
<evidence type="ECO:0000313" key="3">
    <source>
        <dbReference type="EMBL" id="GAG37605.1"/>
    </source>
</evidence>
<dbReference type="AlphaFoldDB" id="X0X3L3"/>
<dbReference type="PROSITE" id="PS50853">
    <property type="entry name" value="FN3"/>
    <property type="match status" value="1"/>
</dbReference>
<dbReference type="InterPro" id="IPR044016">
    <property type="entry name" value="Big_13"/>
</dbReference>
<dbReference type="InterPro" id="IPR013783">
    <property type="entry name" value="Ig-like_fold"/>
</dbReference>
<dbReference type="Pfam" id="PF19077">
    <property type="entry name" value="Big_13"/>
    <property type="match status" value="1"/>
</dbReference>
<reference evidence="3" key="1">
    <citation type="journal article" date="2014" name="Front. Microbiol.">
        <title>High frequency of phylogenetically diverse reductive dehalogenase-homologous genes in deep subseafloor sedimentary metagenomes.</title>
        <authorList>
            <person name="Kawai M."/>
            <person name="Futagami T."/>
            <person name="Toyoda A."/>
            <person name="Takaki Y."/>
            <person name="Nishi S."/>
            <person name="Hori S."/>
            <person name="Arai W."/>
            <person name="Tsubouchi T."/>
            <person name="Morono Y."/>
            <person name="Uchiyama I."/>
            <person name="Ito T."/>
            <person name="Fujiyama A."/>
            <person name="Inagaki F."/>
            <person name="Takami H."/>
        </authorList>
    </citation>
    <scope>NUCLEOTIDE SEQUENCE</scope>
    <source>
        <strain evidence="3">Expedition CK06-06</strain>
    </source>
</reference>
<feature type="region of interest" description="Disordered" evidence="1">
    <location>
        <begin position="66"/>
        <end position="87"/>
    </location>
</feature>
<feature type="domain" description="Fibronectin type-III" evidence="2">
    <location>
        <begin position="157"/>
        <end position="252"/>
    </location>
</feature>
<evidence type="ECO:0000256" key="1">
    <source>
        <dbReference type="SAM" id="MobiDB-lite"/>
    </source>
</evidence>
<dbReference type="EMBL" id="BARS01040613">
    <property type="protein sequence ID" value="GAG37605.1"/>
    <property type="molecule type" value="Genomic_DNA"/>
</dbReference>
<dbReference type="Gene3D" id="2.60.40.10">
    <property type="entry name" value="Immunoglobulins"/>
    <property type="match status" value="1"/>
</dbReference>
<dbReference type="InterPro" id="IPR003961">
    <property type="entry name" value="FN3_dom"/>
</dbReference>
<name>X0X3L3_9ZZZZ</name>
<accession>X0X3L3</accession>
<organism evidence="3">
    <name type="scientific">marine sediment metagenome</name>
    <dbReference type="NCBI Taxonomy" id="412755"/>
    <lineage>
        <taxon>unclassified sequences</taxon>
        <taxon>metagenomes</taxon>
        <taxon>ecological metagenomes</taxon>
    </lineage>
</organism>
<protein>
    <recommendedName>
        <fullName evidence="2">Fibronectin type-III domain-containing protein</fullName>
    </recommendedName>
</protein>
<proteinExistence type="predicted"/>
<gene>
    <name evidence="3" type="ORF">S01H1_61877</name>
</gene>
<feature type="non-terminal residue" evidence="3">
    <location>
        <position position="253"/>
    </location>
</feature>
<feature type="non-terminal residue" evidence="3">
    <location>
        <position position="1"/>
    </location>
</feature>
<sequence>SSEFDGQSPVQTWHLYLTDQYSTDQGEYDYWELTINYSYVVDDQGPYAPGSVDITSNSTYDTGYSQTDNLTKERNPQFEWSKPSDRGASGTKNYYYWFIENSSGSNVDDGTTTSTSVRPGNQSAGTYGFYVRAQDNEGNWGDWGYTSFIIDTSGPSSPTPYSPSGEISSISPTIYWTYSSSTDWKYDVNLEYKYLGVYWNVSGWPKPAIRTGSIDTSGLSWETEYAVRVQEYDIAGNPGGYGSWRYFTTHDNA</sequence>